<keyword evidence="2" id="KW-0378">Hydrolase</keyword>
<dbReference type="PANTHER" id="PTHR36181:SF2">
    <property type="entry name" value="INTRON-ENCODED ENDONUCLEASE AI3-RELATED"/>
    <property type="match status" value="1"/>
</dbReference>
<dbReference type="InterPro" id="IPR004860">
    <property type="entry name" value="LAGLIDADG_dom"/>
</dbReference>
<sequence>TVWKFLLDLISSGLFFFAITMTEFDIDRFSLIIDKSSDGLVDKNNYNEYIKMFWVGLMDGDGSIQVNHWHKQSLQYRLVIKLSNIKSNYNMLIQVAKIVGGTIRITGKGADVIWVVNKKEEIIEIIKIFDYYPPLTSKKICQLAFLKRCLIDTSVETYLLNRNLKYNQQLAIINSNINYNIPYYFKAWLSGFIEAEGCFSIPRGDFKESPGSPRGRRKSNNHSFSIGQNDDLYLIDAIKKYFEVTNKVRNPYGNFYLLEVYKKEVLEKIITHCTKYTLLGEKLESLKKFKTKNF</sequence>
<name>A0A191MWW3_9PEZI</name>
<evidence type="ECO:0000313" key="2">
    <source>
        <dbReference type="EMBL" id="AMX22160.1"/>
    </source>
</evidence>
<dbReference type="EMBL" id="KT380884">
    <property type="protein sequence ID" value="AMX22160.1"/>
    <property type="molecule type" value="Genomic_DNA"/>
</dbReference>
<feature type="non-terminal residue" evidence="2">
    <location>
        <position position="1"/>
    </location>
</feature>
<feature type="domain" description="Homing endonuclease LAGLIDADG" evidence="1">
    <location>
        <begin position="54"/>
        <end position="147"/>
    </location>
</feature>
<keyword evidence="2" id="KW-0540">Nuclease</keyword>
<geneLocation type="mitochondrion" evidence="2"/>
<dbReference type="InterPro" id="IPR051289">
    <property type="entry name" value="LAGLIDADG_Endonuclease"/>
</dbReference>
<dbReference type="AlphaFoldDB" id="A0A191MWW3"/>
<dbReference type="GeneID" id="31078207"/>
<protein>
    <submittedName>
        <fullName evidence="2">LAGLIDADG endonuclease</fullName>
    </submittedName>
</protein>
<evidence type="ECO:0000259" key="1">
    <source>
        <dbReference type="Pfam" id="PF00961"/>
    </source>
</evidence>
<dbReference type="InterPro" id="IPR027434">
    <property type="entry name" value="Homing_endonucl"/>
</dbReference>
<dbReference type="SUPFAM" id="SSF55608">
    <property type="entry name" value="Homing endonucleases"/>
    <property type="match status" value="2"/>
</dbReference>
<dbReference type="GO" id="GO:0005739">
    <property type="term" value="C:mitochondrion"/>
    <property type="evidence" value="ECO:0007669"/>
    <property type="project" value="UniProtKB-ARBA"/>
</dbReference>
<reference evidence="2" key="1">
    <citation type="journal article" date="2016" name="PLoS ONE">
        <title>Intron Derived Size Polymorphism in the Mitochondrial Genomes of Closely Related Chrysoporthe Species.</title>
        <authorList>
            <person name="Kanzi A.M."/>
            <person name="Wingfield B.D."/>
            <person name="Steenkamp E.T."/>
            <person name="Naidoo S."/>
            <person name="van der Merwe N.A."/>
        </authorList>
    </citation>
    <scope>NUCLEOTIDE SEQUENCE</scope>
</reference>
<proteinExistence type="predicted"/>
<dbReference type="RefSeq" id="YP_009262085.1">
    <property type="nucleotide sequence ID" value="NC_030523.1"/>
</dbReference>
<gene>
    <name evidence="2" type="primary">orf294</name>
</gene>
<organism evidence="2">
    <name type="scientific">Chrysoporthe deuterocubensis</name>
    <dbReference type="NCBI Taxonomy" id="764597"/>
    <lineage>
        <taxon>Eukaryota</taxon>
        <taxon>Fungi</taxon>
        <taxon>Dikarya</taxon>
        <taxon>Ascomycota</taxon>
        <taxon>Pezizomycotina</taxon>
        <taxon>Sordariomycetes</taxon>
        <taxon>Sordariomycetidae</taxon>
        <taxon>Diaporthales</taxon>
        <taxon>Cryphonectriaceae</taxon>
        <taxon>Cryphonectria-Endothia species complex</taxon>
        <taxon>Chrysoporthe</taxon>
    </lineage>
</organism>
<accession>A0A191MWW3</accession>
<dbReference type="Gene3D" id="3.10.28.10">
    <property type="entry name" value="Homing endonucleases"/>
    <property type="match status" value="2"/>
</dbReference>
<feature type="domain" description="Homing endonuclease LAGLIDADG" evidence="1">
    <location>
        <begin position="189"/>
        <end position="290"/>
    </location>
</feature>
<dbReference type="Pfam" id="PF00961">
    <property type="entry name" value="LAGLIDADG_1"/>
    <property type="match status" value="2"/>
</dbReference>
<keyword evidence="2" id="KW-0496">Mitochondrion</keyword>
<keyword evidence="2" id="KW-0255">Endonuclease</keyword>
<dbReference type="GO" id="GO:0004519">
    <property type="term" value="F:endonuclease activity"/>
    <property type="evidence" value="ECO:0007669"/>
    <property type="project" value="UniProtKB-KW"/>
</dbReference>
<dbReference type="PANTHER" id="PTHR36181">
    <property type="entry name" value="INTRON-ENCODED ENDONUCLEASE AI3-RELATED"/>
    <property type="match status" value="1"/>
</dbReference>